<dbReference type="SUPFAM" id="SSF53335">
    <property type="entry name" value="S-adenosyl-L-methionine-dependent methyltransferases"/>
    <property type="match status" value="1"/>
</dbReference>
<dbReference type="InterPro" id="IPR047048">
    <property type="entry name" value="TlyA"/>
</dbReference>
<dbReference type="SMART" id="SM00363">
    <property type="entry name" value="S4"/>
    <property type="match status" value="1"/>
</dbReference>
<dbReference type="InterPro" id="IPR002877">
    <property type="entry name" value="RNA_MeTrfase_FtsJ_dom"/>
</dbReference>
<feature type="domain" description="RNA-binding S4" evidence="5">
    <location>
        <begin position="64"/>
        <end position="128"/>
    </location>
</feature>
<dbReference type="GO" id="GO:0032259">
    <property type="term" value="P:methylation"/>
    <property type="evidence" value="ECO:0007669"/>
    <property type="project" value="UniProtKB-KW"/>
</dbReference>
<protein>
    <submittedName>
        <fullName evidence="6">TlyA family RNA methyltransferase</fullName>
    </submittedName>
</protein>
<gene>
    <name evidence="6" type="ORF">E3O19_13020</name>
</gene>
<dbReference type="Pfam" id="PF01728">
    <property type="entry name" value="FtsJ"/>
    <property type="match status" value="1"/>
</dbReference>
<feature type="compositionally biased region" description="Low complexity" evidence="4">
    <location>
        <begin position="37"/>
        <end position="48"/>
    </location>
</feature>
<evidence type="ECO:0000256" key="1">
    <source>
        <dbReference type="ARBA" id="ARBA00022884"/>
    </source>
</evidence>
<organism evidence="6 7">
    <name type="scientific">Cryobacterium algoritolerans</name>
    <dbReference type="NCBI Taxonomy" id="1259184"/>
    <lineage>
        <taxon>Bacteria</taxon>
        <taxon>Bacillati</taxon>
        <taxon>Actinomycetota</taxon>
        <taxon>Actinomycetes</taxon>
        <taxon>Micrococcales</taxon>
        <taxon>Microbacteriaceae</taxon>
        <taxon>Cryobacterium</taxon>
    </lineage>
</organism>
<dbReference type="CDD" id="cd02440">
    <property type="entry name" value="AdoMet_MTases"/>
    <property type="match status" value="1"/>
</dbReference>
<dbReference type="InterPro" id="IPR004538">
    <property type="entry name" value="Hemolysin_A/TlyA"/>
</dbReference>
<dbReference type="Gene3D" id="3.10.290.10">
    <property type="entry name" value="RNA-binding S4 domain"/>
    <property type="match status" value="1"/>
</dbReference>
<evidence type="ECO:0000256" key="2">
    <source>
        <dbReference type="ARBA" id="ARBA00029460"/>
    </source>
</evidence>
<evidence type="ECO:0000256" key="4">
    <source>
        <dbReference type="SAM" id="MobiDB-lite"/>
    </source>
</evidence>
<dbReference type="GO" id="GO:0003723">
    <property type="term" value="F:RNA binding"/>
    <property type="evidence" value="ECO:0007669"/>
    <property type="project" value="UniProtKB-KW"/>
</dbReference>
<dbReference type="InterPro" id="IPR036986">
    <property type="entry name" value="S4_RNA-bd_sf"/>
</dbReference>
<dbReference type="Pfam" id="PF01479">
    <property type="entry name" value="S4"/>
    <property type="match status" value="1"/>
</dbReference>
<feature type="region of interest" description="Disordered" evidence="4">
    <location>
        <begin position="37"/>
        <end position="61"/>
    </location>
</feature>
<comment type="caution">
    <text evidence="6">The sequence shown here is derived from an EMBL/GenBank/DDBJ whole genome shotgun (WGS) entry which is preliminary data.</text>
</comment>
<evidence type="ECO:0000259" key="5">
    <source>
        <dbReference type="SMART" id="SM00363"/>
    </source>
</evidence>
<dbReference type="InterPro" id="IPR002942">
    <property type="entry name" value="S4_RNA-bd"/>
</dbReference>
<dbReference type="AlphaFoldDB" id="A0A4R8WLQ3"/>
<evidence type="ECO:0000313" key="6">
    <source>
        <dbReference type="EMBL" id="TFC12488.1"/>
    </source>
</evidence>
<name>A0A4R8WLQ3_9MICO</name>
<proteinExistence type="inferred from homology"/>
<keyword evidence="7" id="KW-1185">Reference proteome</keyword>
<evidence type="ECO:0000256" key="3">
    <source>
        <dbReference type="PROSITE-ProRule" id="PRU00182"/>
    </source>
</evidence>
<keyword evidence="1 3" id="KW-0694">RNA-binding</keyword>
<keyword evidence="6" id="KW-0489">Methyltransferase</keyword>
<accession>A0A4R8WLQ3</accession>
<dbReference type="CDD" id="cd00165">
    <property type="entry name" value="S4"/>
    <property type="match status" value="1"/>
</dbReference>
<dbReference type="SUPFAM" id="SSF55174">
    <property type="entry name" value="Alpha-L RNA-binding motif"/>
    <property type="match status" value="1"/>
</dbReference>
<dbReference type="InterPro" id="IPR029063">
    <property type="entry name" value="SAM-dependent_MTases_sf"/>
</dbReference>
<dbReference type="PANTHER" id="PTHR32319:SF0">
    <property type="entry name" value="BACTERIAL HEMOLYSIN-LIKE PROTEIN"/>
    <property type="match status" value="1"/>
</dbReference>
<dbReference type="GO" id="GO:0008168">
    <property type="term" value="F:methyltransferase activity"/>
    <property type="evidence" value="ECO:0007669"/>
    <property type="project" value="UniProtKB-KW"/>
</dbReference>
<keyword evidence="6" id="KW-0808">Transferase</keyword>
<evidence type="ECO:0000313" key="7">
    <source>
        <dbReference type="Proteomes" id="UP000298412"/>
    </source>
</evidence>
<sequence length="326" mass="33254">MGTDSTNVSQPVAALPVAALPVAALPVAALPVAALPDTALPDASPDTPGQAPPGEDLPELAPDQRLDTALAERGLARSRTVAAQLITGGLVTIDGKPVVKASAKVRDNQLIEVAATDHYVSRGAHKLIAALDAFALPVQGRTVLDAGASTGGFSQVLLERGAARVLAVDVGHGQLAPLLAIEARLVLVEGFNLRYSTAESLAAASGVDVPSDLVVADLSFISLPLVLPALVATAAPGADFVLLIKPQFEVGKGSIREGIVHDAGLRADAIAGVLWAGWDLGLRTNGLIASPIAGGAGNREYLCWLSRDSGTNPTEWIDRTTALVGA</sequence>
<dbReference type="PROSITE" id="PS50889">
    <property type="entry name" value="S4"/>
    <property type="match status" value="1"/>
</dbReference>
<reference evidence="6 7" key="1">
    <citation type="submission" date="2019-03" db="EMBL/GenBank/DDBJ databases">
        <title>Genomics of glacier-inhabiting Cryobacterium strains.</title>
        <authorList>
            <person name="Liu Q."/>
            <person name="Xin Y.-H."/>
        </authorList>
    </citation>
    <scope>NUCLEOTIDE SEQUENCE [LARGE SCALE GENOMIC DNA]</scope>
    <source>
        <strain evidence="6 7">MDT1-3</strain>
    </source>
</reference>
<dbReference type="Proteomes" id="UP000298412">
    <property type="component" value="Unassembled WGS sequence"/>
</dbReference>
<comment type="similarity">
    <text evidence="2">Belongs to the TlyA family.</text>
</comment>
<dbReference type="Gene3D" id="3.40.50.150">
    <property type="entry name" value="Vaccinia Virus protein VP39"/>
    <property type="match status" value="1"/>
</dbReference>
<dbReference type="EMBL" id="SOFP01000060">
    <property type="protein sequence ID" value="TFC12488.1"/>
    <property type="molecule type" value="Genomic_DNA"/>
</dbReference>
<dbReference type="NCBIfam" id="TIGR00478">
    <property type="entry name" value="tly"/>
    <property type="match status" value="1"/>
</dbReference>
<dbReference type="OrthoDB" id="9784736at2"/>
<dbReference type="PANTHER" id="PTHR32319">
    <property type="entry name" value="BACTERIAL HEMOLYSIN-LIKE PROTEIN"/>
    <property type="match status" value="1"/>
</dbReference>